<feature type="region of interest" description="Disordered" evidence="1">
    <location>
        <begin position="1"/>
        <end position="27"/>
    </location>
</feature>
<accession>A0A6S8UVZ6</accession>
<reference evidence="2" key="1">
    <citation type="submission" date="2021-01" db="EMBL/GenBank/DDBJ databases">
        <authorList>
            <person name="Corre E."/>
            <person name="Pelletier E."/>
            <person name="Niang G."/>
            <person name="Scheremetjew M."/>
            <person name="Finn R."/>
            <person name="Kale V."/>
            <person name="Holt S."/>
            <person name="Cochrane G."/>
            <person name="Meng A."/>
            <person name="Brown T."/>
            <person name="Cohen L."/>
        </authorList>
    </citation>
    <scope>NUCLEOTIDE SEQUENCE</scope>
    <source>
        <strain evidence="2">GSO104</strain>
    </source>
</reference>
<dbReference type="AlphaFoldDB" id="A0A6S8UVZ6"/>
<gene>
    <name evidence="2" type="ORF">DBRI00130_LOCUS16239</name>
</gene>
<protein>
    <submittedName>
        <fullName evidence="2">Uncharacterized protein</fullName>
    </submittedName>
</protein>
<sequence length="450" mass="48381">MSESGKKGGKAEKTSPSCAFGSLPTNISDIPQVTSAPKHVDIARSVGTFSPFASAAPMNFGPPSFGPPTTFPSSFGAKQIDSFAAKPVDFTSFNEGSKGVKASPVAGAAPVWNITEESLPKLPDFHPLERTAVFMPHTLASVVATRVSECLAKRSITAEFNDVKARAKCVSPENVEFRVRLYRGKGKFDHGVIVEVQRRYGFSATYTADVNAILDAAEGKPVRVQPKLPPPVVSDCEDDEVEEKPGMKRRGSMVAIASNMLKKNKTIDSTAISMRSLETLTNASTMGKSTALRVSTEILSGDEEGNVEILETIMSLLLHSCLAPDQKDFVQDEDTIDNLRLSAMTILANVAVVLHREESPHLEELGPSLAREVLPVVLMEIEGAELNTRMSVQACRFLNALTRALGGDPEILPLKDTAFSAVSLAKRVGQLRHAALAKEADECMAALEMI</sequence>
<dbReference type="EMBL" id="HBNS01020478">
    <property type="protein sequence ID" value="CAE4609788.1"/>
    <property type="molecule type" value="Transcribed_RNA"/>
</dbReference>
<organism evidence="2">
    <name type="scientific">Ditylum brightwellii</name>
    <dbReference type="NCBI Taxonomy" id="49249"/>
    <lineage>
        <taxon>Eukaryota</taxon>
        <taxon>Sar</taxon>
        <taxon>Stramenopiles</taxon>
        <taxon>Ochrophyta</taxon>
        <taxon>Bacillariophyta</taxon>
        <taxon>Mediophyceae</taxon>
        <taxon>Lithodesmiophycidae</taxon>
        <taxon>Lithodesmiales</taxon>
        <taxon>Lithodesmiaceae</taxon>
        <taxon>Ditylum</taxon>
    </lineage>
</organism>
<proteinExistence type="predicted"/>
<evidence type="ECO:0000313" key="2">
    <source>
        <dbReference type="EMBL" id="CAE4609788.1"/>
    </source>
</evidence>
<feature type="compositionally biased region" description="Basic and acidic residues" evidence="1">
    <location>
        <begin position="1"/>
        <end position="13"/>
    </location>
</feature>
<evidence type="ECO:0000256" key="1">
    <source>
        <dbReference type="SAM" id="MobiDB-lite"/>
    </source>
</evidence>
<name>A0A6S8UVZ6_9STRA</name>